<reference evidence="1 2" key="1">
    <citation type="submission" date="2018-08" db="EMBL/GenBank/DDBJ databases">
        <title>Genomic investigation of the strawberry pathogen Phytophthora fragariae indicates pathogenicity is determined by transcriptional variation in three key races.</title>
        <authorList>
            <person name="Adams T.M."/>
            <person name="Armitage A.D."/>
            <person name="Sobczyk M.K."/>
            <person name="Bates H.J."/>
            <person name="Dunwell J.M."/>
            <person name="Nellist C.F."/>
            <person name="Harrison R.J."/>
        </authorList>
    </citation>
    <scope>NUCLEOTIDE SEQUENCE [LARGE SCALE GENOMIC DNA]</scope>
    <source>
        <strain evidence="1 2">A4</strain>
    </source>
</reference>
<comment type="caution">
    <text evidence="1">The sequence shown here is derived from an EMBL/GenBank/DDBJ whole genome shotgun (WGS) entry which is preliminary data.</text>
</comment>
<dbReference type="EMBL" id="QXGE01005443">
    <property type="protein sequence ID" value="KAE9267487.1"/>
    <property type="molecule type" value="Genomic_DNA"/>
</dbReference>
<accession>A0A6A4B5M9</accession>
<evidence type="ECO:0008006" key="3">
    <source>
        <dbReference type="Google" id="ProtNLM"/>
    </source>
</evidence>
<organism evidence="1 2">
    <name type="scientific">Phytophthora fragariae</name>
    <dbReference type="NCBI Taxonomy" id="53985"/>
    <lineage>
        <taxon>Eukaryota</taxon>
        <taxon>Sar</taxon>
        <taxon>Stramenopiles</taxon>
        <taxon>Oomycota</taxon>
        <taxon>Peronosporomycetes</taxon>
        <taxon>Peronosporales</taxon>
        <taxon>Peronosporaceae</taxon>
        <taxon>Phytophthora</taxon>
    </lineage>
</organism>
<sequence length="97" mass="10530">AKTLSELFGIPPATLSRVHHKAEIAFDKASQTHKCDGKNYRVQSPANADLQNAHYNGWLHAVLVTGTSCYGIDGTLVWDATTFLVPGTTEKPVASYE</sequence>
<dbReference type="PANTHER" id="PTHR48471">
    <property type="entry name" value="DDE TNP4 DOMAIN-CONTAINING PROTEIN"/>
    <property type="match status" value="1"/>
</dbReference>
<gene>
    <name evidence="1" type="ORF">PF001_g30056</name>
</gene>
<protein>
    <recommendedName>
        <fullName evidence="3">DDE Tnp4 domain-containing protein</fullName>
    </recommendedName>
</protein>
<dbReference type="Proteomes" id="UP000437068">
    <property type="component" value="Unassembled WGS sequence"/>
</dbReference>
<proteinExistence type="predicted"/>
<name>A0A6A4B5M9_9STRA</name>
<evidence type="ECO:0000313" key="2">
    <source>
        <dbReference type="Proteomes" id="UP000437068"/>
    </source>
</evidence>
<dbReference type="AlphaFoldDB" id="A0A6A4B5M9"/>
<evidence type="ECO:0000313" key="1">
    <source>
        <dbReference type="EMBL" id="KAE9267487.1"/>
    </source>
</evidence>
<dbReference type="PANTHER" id="PTHR48471:SF1">
    <property type="entry name" value="DDE TNP4 DOMAIN-CONTAINING PROTEIN"/>
    <property type="match status" value="1"/>
</dbReference>
<feature type="non-terminal residue" evidence="1">
    <location>
        <position position="1"/>
    </location>
</feature>